<dbReference type="Proteomes" id="UP000269940">
    <property type="component" value="Segment"/>
</dbReference>
<gene>
    <name evidence="1" type="ORF">Aci05_156</name>
</gene>
<proteinExistence type="predicted"/>
<protein>
    <submittedName>
        <fullName evidence="1">Uncharacterized protein</fullName>
    </submittedName>
</protein>
<evidence type="ECO:0000313" key="1">
    <source>
        <dbReference type="EMBL" id="AYD82380.1"/>
    </source>
</evidence>
<dbReference type="EMBL" id="MH746814">
    <property type="protein sequence ID" value="AYD82380.1"/>
    <property type="molecule type" value="Genomic_DNA"/>
</dbReference>
<keyword evidence="2" id="KW-1185">Reference proteome</keyword>
<evidence type="ECO:0000313" key="2">
    <source>
        <dbReference type="Proteomes" id="UP000269940"/>
    </source>
</evidence>
<sequence length="145" mass="16788">MELTKQVKIVLDSQDYKYLFEPSSKIEWLSSEVEVLANGGIEFYHSAACSPYYVLTVNSEDLKDLLKALYDHIVLSLSVEIVADLGKYSKTYKDEQEDEEWEINHHINQVWSVDSYSELYLVKKSINKLEGEVYKKLCLARKGLI</sequence>
<accession>A0A386KDV7</accession>
<reference evidence="1 2" key="1">
    <citation type="submission" date="2018-08" db="EMBL/GenBank/DDBJ databases">
        <title>Complete genome sequence of five Acinetobacter baumannii phages from Abidjan, Cote d'Ivoire.</title>
        <authorList>
            <person name="Essoh C."/>
            <person name="Vernadet J.-P."/>
            <person name="Vergnaud G."/>
            <person name="Resch G."/>
            <person name="Pourcel C."/>
        </authorList>
    </citation>
    <scope>NUCLEOTIDE SEQUENCE [LARGE SCALE GENOMIC DNA]</scope>
</reference>
<organism evidence="1 2">
    <name type="scientific">Acinetobacter phage vB_AbaM_B09_Aci05</name>
    <dbReference type="NCBI Taxonomy" id="2315458"/>
    <lineage>
        <taxon>Viruses</taxon>
        <taxon>Duplodnaviria</taxon>
        <taxon>Heunggongvirae</taxon>
        <taxon>Uroviricota</taxon>
        <taxon>Caudoviricetes</taxon>
        <taxon>Saclayvirus</taxon>
        <taxon>Saclayvirus Aci05</taxon>
    </lineage>
</organism>
<name>A0A386KDV7_9CAUD</name>